<proteinExistence type="predicted"/>
<organism evidence="2 3">
    <name type="scientific">Amycolatopsis xylanica</name>
    <dbReference type="NCBI Taxonomy" id="589385"/>
    <lineage>
        <taxon>Bacteria</taxon>
        <taxon>Bacillati</taxon>
        <taxon>Actinomycetota</taxon>
        <taxon>Actinomycetes</taxon>
        <taxon>Pseudonocardiales</taxon>
        <taxon>Pseudonocardiaceae</taxon>
        <taxon>Amycolatopsis</taxon>
    </lineage>
</organism>
<dbReference type="Proteomes" id="UP000199515">
    <property type="component" value="Unassembled WGS sequence"/>
</dbReference>
<keyword evidence="3" id="KW-1185">Reference proteome</keyword>
<dbReference type="EMBL" id="FNON01000015">
    <property type="protein sequence ID" value="SDZ40344.1"/>
    <property type="molecule type" value="Genomic_DNA"/>
</dbReference>
<keyword evidence="1" id="KW-0732">Signal</keyword>
<dbReference type="OrthoDB" id="3638114at2"/>
<reference evidence="2 3" key="1">
    <citation type="submission" date="2016-10" db="EMBL/GenBank/DDBJ databases">
        <authorList>
            <person name="de Groot N.N."/>
        </authorList>
    </citation>
    <scope>NUCLEOTIDE SEQUENCE [LARGE SCALE GENOMIC DNA]</scope>
    <source>
        <strain evidence="2 3">CPCC 202699</strain>
    </source>
</reference>
<evidence type="ECO:0000313" key="2">
    <source>
        <dbReference type="EMBL" id="SDZ40344.1"/>
    </source>
</evidence>
<evidence type="ECO:0000256" key="1">
    <source>
        <dbReference type="SAM" id="SignalP"/>
    </source>
</evidence>
<gene>
    <name evidence="2" type="ORF">SAMN05421504_11534</name>
</gene>
<protein>
    <submittedName>
        <fullName evidence="2">Uncharacterized protein</fullName>
    </submittedName>
</protein>
<accession>A0A1H3SQW5</accession>
<feature type="chain" id="PRO_5038358711" evidence="1">
    <location>
        <begin position="27"/>
        <end position="143"/>
    </location>
</feature>
<name>A0A1H3SQW5_9PSEU</name>
<sequence>MKRSSKLITMLAAFALLISGFFGVAASASPEPAAPPSAVAKVGEQTAQASLDKSRAGVQGTISYRHQWCGIQGFYNLNLTGLGAYNGQAVAVTISESGDGGSEFIGSAVMTVHNVSVWNGNVTVKVNVQWGSPLCVWTHYVAI</sequence>
<evidence type="ECO:0000313" key="3">
    <source>
        <dbReference type="Proteomes" id="UP000199515"/>
    </source>
</evidence>
<dbReference type="RefSeq" id="WP_091299590.1">
    <property type="nucleotide sequence ID" value="NZ_FNON01000015.1"/>
</dbReference>
<dbReference type="AlphaFoldDB" id="A0A1H3SQW5"/>
<feature type="signal peptide" evidence="1">
    <location>
        <begin position="1"/>
        <end position="26"/>
    </location>
</feature>